<sequence>MNVKERPATIATFSLKPFGSSLYPAIHCLVCDIDNRISGSNTSGIGVRVDIRHQSIGDWRLTVVLLFRNVFPDSHVRTSRGIDNIGGRHLDDLTTPQPTPPGQ</sequence>
<dbReference type="AlphaFoldDB" id="W0JQ60"/>
<reference evidence="3 4" key="1">
    <citation type="submission" date="2014-01" db="EMBL/GenBank/DDBJ databases">
        <authorList>
            <consortium name="DOE Joint Genome Institute"/>
            <person name="Anderson I."/>
            <person name="Huntemann M."/>
            <person name="Han J."/>
            <person name="Chen A."/>
            <person name="Kyrpides N."/>
            <person name="Mavromatis K."/>
            <person name="Markowitz V."/>
            <person name="Palaniappan K."/>
            <person name="Ivanova N."/>
            <person name="Schaumberg A."/>
            <person name="Pati A."/>
            <person name="Liolios K."/>
            <person name="Nordberg H.P."/>
            <person name="Cantor M.N."/>
            <person name="Hua S.X."/>
            <person name="Woyke T."/>
        </authorList>
    </citation>
    <scope>NUCLEOTIDE SEQUENCE [LARGE SCALE GENOMIC DNA]</scope>
    <source>
        <strain evidence="3 4">XH-48</strain>
    </source>
</reference>
<gene>
    <name evidence="2" type="ORF">HALLA_09520</name>
    <name evidence="3" type="ORF">HALLA_09685</name>
</gene>
<dbReference type="KEGG" id="hlr:HALLA_09520"/>
<dbReference type="HOGENOM" id="CLU_2257262_0_0_2"/>
<evidence type="ECO:0000313" key="4">
    <source>
        <dbReference type="Proteomes" id="UP000019024"/>
    </source>
</evidence>
<protein>
    <submittedName>
        <fullName evidence="3">Uncharacterized protein</fullName>
    </submittedName>
</protein>
<accession>W0JQ60</accession>
<organism evidence="3 4">
    <name type="scientific">Halostagnicola larsenii XH-48</name>
    <dbReference type="NCBI Taxonomy" id="797299"/>
    <lineage>
        <taxon>Archaea</taxon>
        <taxon>Methanobacteriati</taxon>
        <taxon>Methanobacteriota</taxon>
        <taxon>Stenosarchaea group</taxon>
        <taxon>Halobacteria</taxon>
        <taxon>Halobacteriales</taxon>
        <taxon>Natrialbaceae</taxon>
        <taxon>Halostagnicola</taxon>
    </lineage>
</organism>
<proteinExistence type="predicted"/>
<evidence type="ECO:0000313" key="3">
    <source>
        <dbReference type="EMBL" id="AHG00856.1"/>
    </source>
</evidence>
<dbReference type="EMBL" id="CP007055">
    <property type="protein sequence ID" value="AHG00837.1"/>
    <property type="molecule type" value="Genomic_DNA"/>
</dbReference>
<dbReference type="EMBL" id="CP007055">
    <property type="protein sequence ID" value="AHG00856.1"/>
    <property type="molecule type" value="Genomic_DNA"/>
</dbReference>
<evidence type="ECO:0000256" key="1">
    <source>
        <dbReference type="SAM" id="MobiDB-lite"/>
    </source>
</evidence>
<keyword evidence="4" id="KW-1185">Reference proteome</keyword>
<dbReference type="KEGG" id="hlr:HALLA_09685"/>
<evidence type="ECO:0000313" key="2">
    <source>
        <dbReference type="EMBL" id="AHG00837.1"/>
    </source>
</evidence>
<feature type="region of interest" description="Disordered" evidence="1">
    <location>
        <begin position="78"/>
        <end position="103"/>
    </location>
</feature>
<dbReference type="Proteomes" id="UP000019024">
    <property type="component" value="Chromosome"/>
</dbReference>
<name>W0JQ60_9EURY</name>